<keyword evidence="2" id="KW-0472">Membrane</keyword>
<evidence type="ECO:0000313" key="4">
    <source>
        <dbReference type="Proteomes" id="UP000436989"/>
    </source>
</evidence>
<dbReference type="Proteomes" id="UP000436989">
    <property type="component" value="Unassembled WGS sequence"/>
</dbReference>
<organism evidence="3 4">
    <name type="scientific">Kocuria sediminis</name>
    <dbReference type="NCBI Taxonomy" id="1038857"/>
    <lineage>
        <taxon>Bacteria</taxon>
        <taxon>Bacillati</taxon>
        <taxon>Actinomycetota</taxon>
        <taxon>Actinomycetes</taxon>
        <taxon>Micrococcales</taxon>
        <taxon>Micrococcaceae</taxon>
        <taxon>Kocuria</taxon>
    </lineage>
</organism>
<protein>
    <submittedName>
        <fullName evidence="3">Uncharacterized protein</fullName>
    </submittedName>
</protein>
<evidence type="ECO:0000256" key="2">
    <source>
        <dbReference type="SAM" id="Phobius"/>
    </source>
</evidence>
<dbReference type="AlphaFoldDB" id="A0A6N8GKS0"/>
<accession>A0A6N8GKS0</accession>
<comment type="caution">
    <text evidence="3">The sequence shown here is derived from an EMBL/GenBank/DDBJ whole genome shotgun (WGS) entry which is preliminary data.</text>
</comment>
<keyword evidence="2" id="KW-1133">Transmembrane helix</keyword>
<feature type="transmembrane region" description="Helical" evidence="2">
    <location>
        <begin position="55"/>
        <end position="76"/>
    </location>
</feature>
<feature type="compositionally biased region" description="Basic and acidic residues" evidence="1">
    <location>
        <begin position="209"/>
        <end position="233"/>
    </location>
</feature>
<reference evidence="3 4" key="1">
    <citation type="submission" date="2019-12" db="EMBL/GenBank/DDBJ databases">
        <authorList>
            <person name="Shi Y."/>
        </authorList>
    </citation>
    <scope>NUCLEOTIDE SEQUENCE [LARGE SCALE GENOMIC DNA]</scope>
    <source>
        <strain evidence="3 4">JCM 17929</strain>
    </source>
</reference>
<gene>
    <name evidence="3" type="ORF">GMA12_00070</name>
</gene>
<sequence length="233" mass="25038">MATTDTVPPSSGAARRPGTLRVRRGRAGIFLAGCTALLAALLTAVVAPFSAAVSWPWPVFLLLLGVGSVLALRYLAVQDRATRRRSRPVPAATVDPHAPRGDVALFDNEDGMVEQTPAAQLPAAQDEPAEDLDLPAEHEQPRVPPAFTVEELRAEALRVARESADPARTWEPVPVPRPTYAEAPVVERPAPEPLPVPEQPASRSSSLKDAVRTGEERGRAALDLDDVLKRRRA</sequence>
<dbReference type="EMBL" id="WOGU01000001">
    <property type="protein sequence ID" value="MUN61565.1"/>
    <property type="molecule type" value="Genomic_DNA"/>
</dbReference>
<feature type="region of interest" description="Disordered" evidence="1">
    <location>
        <begin position="170"/>
        <end position="233"/>
    </location>
</feature>
<feature type="transmembrane region" description="Helical" evidence="2">
    <location>
        <begin position="29"/>
        <end position="49"/>
    </location>
</feature>
<name>A0A6N8GKS0_9MICC</name>
<proteinExistence type="predicted"/>
<evidence type="ECO:0000256" key="1">
    <source>
        <dbReference type="SAM" id="MobiDB-lite"/>
    </source>
</evidence>
<keyword evidence="2" id="KW-0812">Transmembrane</keyword>
<evidence type="ECO:0000313" key="3">
    <source>
        <dbReference type="EMBL" id="MUN61565.1"/>
    </source>
</evidence>
<keyword evidence="4" id="KW-1185">Reference proteome</keyword>